<dbReference type="GO" id="GO:0004029">
    <property type="term" value="F:aldehyde dehydrogenase (NAD+) activity"/>
    <property type="evidence" value="ECO:0007669"/>
    <property type="project" value="UniProtKB-EC"/>
</dbReference>
<proteinExistence type="inferred from homology"/>
<keyword evidence="7" id="KW-1185">Reference proteome</keyword>
<dbReference type="STRING" id="1448320.A0A319CUH9"/>
<protein>
    <recommendedName>
        <fullName evidence="3">aldehyde dehydrogenase (NAD(+))</fullName>
        <ecNumber evidence="3">1.2.1.3</ecNumber>
    </recommendedName>
</protein>
<comment type="similarity">
    <text evidence="1">Belongs to the aldehyde dehydrogenase family.</text>
</comment>
<dbReference type="InterPro" id="IPR016163">
    <property type="entry name" value="Ald_DH_C"/>
</dbReference>
<dbReference type="Proteomes" id="UP000247810">
    <property type="component" value="Unassembled WGS sequence"/>
</dbReference>
<gene>
    <name evidence="6" type="ORF">BO71DRAFT_391639</name>
</gene>
<name>A0A319CUH9_9EURO</name>
<reference evidence="6 7" key="1">
    <citation type="submission" date="2018-02" db="EMBL/GenBank/DDBJ databases">
        <title>The genomes of Aspergillus section Nigri reveals drivers in fungal speciation.</title>
        <authorList>
            <consortium name="DOE Joint Genome Institute"/>
            <person name="Vesth T.C."/>
            <person name="Nybo J."/>
            <person name="Theobald S."/>
            <person name="Brandl J."/>
            <person name="Frisvad J.C."/>
            <person name="Nielsen K.F."/>
            <person name="Lyhne E.K."/>
            <person name="Kogle M.E."/>
            <person name="Kuo A."/>
            <person name="Riley R."/>
            <person name="Clum A."/>
            <person name="Nolan M."/>
            <person name="Lipzen A."/>
            <person name="Salamov A."/>
            <person name="Henrissat B."/>
            <person name="Wiebenga A."/>
            <person name="De vries R.P."/>
            <person name="Grigoriev I.V."/>
            <person name="Mortensen U.H."/>
            <person name="Andersen M.R."/>
            <person name="Baker S.E."/>
        </authorList>
    </citation>
    <scope>NUCLEOTIDE SEQUENCE [LARGE SCALE GENOMIC DNA]</scope>
    <source>
        <strain evidence="6 7">CBS 707.79</strain>
    </source>
</reference>
<accession>A0A319CUH9</accession>
<dbReference type="AlphaFoldDB" id="A0A319CUH9"/>
<dbReference type="Gene3D" id="3.40.309.10">
    <property type="entry name" value="Aldehyde Dehydrogenase, Chain A, domain 2"/>
    <property type="match status" value="1"/>
</dbReference>
<evidence type="ECO:0000256" key="2">
    <source>
        <dbReference type="ARBA" id="ARBA00023002"/>
    </source>
</evidence>
<dbReference type="EC" id="1.2.1.3" evidence="3"/>
<evidence type="ECO:0000256" key="4">
    <source>
        <dbReference type="ARBA" id="ARBA00049194"/>
    </source>
</evidence>
<feature type="domain" description="Aldehyde dehydrogenase" evidence="5">
    <location>
        <begin position="21"/>
        <end position="467"/>
    </location>
</feature>
<evidence type="ECO:0000313" key="6">
    <source>
        <dbReference type="EMBL" id="PYH88410.1"/>
    </source>
</evidence>
<evidence type="ECO:0000313" key="7">
    <source>
        <dbReference type="Proteomes" id="UP000247810"/>
    </source>
</evidence>
<dbReference type="Pfam" id="PF00171">
    <property type="entry name" value="Aldedh"/>
    <property type="match status" value="1"/>
</dbReference>
<dbReference type="PANTHER" id="PTHR11699">
    <property type="entry name" value="ALDEHYDE DEHYDROGENASE-RELATED"/>
    <property type="match status" value="1"/>
</dbReference>
<dbReference type="FunFam" id="3.40.605.10:FF:000007">
    <property type="entry name" value="NAD/NADP-dependent betaine aldehyde dehydrogenase"/>
    <property type="match status" value="1"/>
</dbReference>
<evidence type="ECO:0000256" key="3">
    <source>
        <dbReference type="ARBA" id="ARBA00024226"/>
    </source>
</evidence>
<sequence>MDFTTFHNIIAGQPRTAPTSYSGISPLTRARLWDAPVATEQDVDDAVAAARAAFPAWAAKTYAERTELLEKFADLYLQHAESFIELLMAETGRSRQTAAIEVYWAANWLRYPSKFEIPQPRYEDEEMVVLTKYEPLGVVAAICPWNFPLMLAIGKIAPAIATGNCVIVKPSPFTPYTTLKLTELAQRIFPPSTVQALGGSATCPLGPRLVHHPHIQKISFTGSTETGKKVMQGCVETMKRFTLEMAGNNVAIILPDIDIPTTAAQVAGGLWFNAGQVCINPRRMYIHSFIYEEFVGRLGEETERLAGEMGAYVGPVQNGMQFEKVKGFLGRVRGGGARFVTGGGQFDNIEDGEGLFVKPVVLDNPPEGGGVFEEEVFGPVIPCKPFESVDEAIALANNTTTGLSAIVWTKDMGLAEKIAGQLEVGNVFINGAPKPNPEVPFGGHKQSGMGVEYGLEGLLGFCQIKAVHMYK</sequence>
<keyword evidence="2" id="KW-0560">Oxidoreductase</keyword>
<dbReference type="InterPro" id="IPR016162">
    <property type="entry name" value="Ald_DH_N"/>
</dbReference>
<evidence type="ECO:0000259" key="5">
    <source>
        <dbReference type="Pfam" id="PF00171"/>
    </source>
</evidence>
<dbReference type="InterPro" id="IPR016161">
    <property type="entry name" value="Ald_DH/histidinol_DH"/>
</dbReference>
<organism evidence="6 7">
    <name type="scientific">Aspergillus ellipticus CBS 707.79</name>
    <dbReference type="NCBI Taxonomy" id="1448320"/>
    <lineage>
        <taxon>Eukaryota</taxon>
        <taxon>Fungi</taxon>
        <taxon>Dikarya</taxon>
        <taxon>Ascomycota</taxon>
        <taxon>Pezizomycotina</taxon>
        <taxon>Eurotiomycetes</taxon>
        <taxon>Eurotiomycetidae</taxon>
        <taxon>Eurotiales</taxon>
        <taxon>Aspergillaceae</taxon>
        <taxon>Aspergillus</taxon>
        <taxon>Aspergillus subgen. Circumdati</taxon>
    </lineage>
</organism>
<dbReference type="VEuPathDB" id="FungiDB:BO71DRAFT_391639"/>
<evidence type="ECO:0000256" key="1">
    <source>
        <dbReference type="ARBA" id="ARBA00009986"/>
    </source>
</evidence>
<dbReference type="InterPro" id="IPR015590">
    <property type="entry name" value="Aldehyde_DH_dom"/>
</dbReference>
<dbReference type="Gene3D" id="3.40.605.10">
    <property type="entry name" value="Aldehyde Dehydrogenase, Chain A, domain 1"/>
    <property type="match status" value="1"/>
</dbReference>
<dbReference type="EMBL" id="KZ826097">
    <property type="protein sequence ID" value="PYH88410.1"/>
    <property type="molecule type" value="Genomic_DNA"/>
</dbReference>
<dbReference type="SUPFAM" id="SSF53720">
    <property type="entry name" value="ALDH-like"/>
    <property type="match status" value="1"/>
</dbReference>
<dbReference type="OrthoDB" id="310895at2759"/>
<comment type="catalytic activity">
    <reaction evidence="4">
        <text>an aldehyde + NAD(+) + H2O = a carboxylate + NADH + 2 H(+)</text>
        <dbReference type="Rhea" id="RHEA:16185"/>
        <dbReference type="ChEBI" id="CHEBI:15377"/>
        <dbReference type="ChEBI" id="CHEBI:15378"/>
        <dbReference type="ChEBI" id="CHEBI:17478"/>
        <dbReference type="ChEBI" id="CHEBI:29067"/>
        <dbReference type="ChEBI" id="CHEBI:57540"/>
        <dbReference type="ChEBI" id="CHEBI:57945"/>
        <dbReference type="EC" id="1.2.1.3"/>
    </reaction>
</comment>